<feature type="region of interest" description="Disordered" evidence="1">
    <location>
        <begin position="562"/>
        <end position="586"/>
    </location>
</feature>
<dbReference type="Pfam" id="PF06985">
    <property type="entry name" value="HET"/>
    <property type="match status" value="1"/>
</dbReference>
<feature type="domain" description="Heterokaryon incompatibility" evidence="2">
    <location>
        <begin position="48"/>
        <end position="186"/>
    </location>
</feature>
<dbReference type="EMBL" id="WWBZ02000073">
    <property type="protein sequence ID" value="KAF4302144.1"/>
    <property type="molecule type" value="Genomic_DNA"/>
</dbReference>
<gene>
    <name evidence="3" type="ORF">GTA08_BOTSDO09563</name>
</gene>
<protein>
    <submittedName>
        <fullName evidence="3">Integrase catalytic core</fullName>
    </submittedName>
</protein>
<accession>A0A8H4IJW0</accession>
<evidence type="ECO:0000259" key="2">
    <source>
        <dbReference type="Pfam" id="PF06985"/>
    </source>
</evidence>
<keyword evidence="4" id="KW-1185">Reference proteome</keyword>
<sequence>MPREYQYKRLEEEQKYFRLLKLLPGGSDESLKCELEHREIQSPGRSFGAISYVWGTETHQPTIRCHDGRVKIPTNLKEALMRLRDKKNPKYLWTDSICIDQQNNGEKDNQILVMGSIYRQAEKVYVWLGNKNEEDAFRLLHHLYRRKDLQAEVFKNAAEQRPDSEWKSLSKVLKLDWFGRVWTLQEICLASRGTVLCGSSRMNWKEFLHTCRRLHATCKQLRLRYDLRLYRVLRTDVNFEDRREHPGFILKLVRERNCKVDIDRVRGILGHAFFQEFEKRNDRPFIKPADLRSGNMDYAVTKELLKLPEHLYALSLVQQDNETMSIYRHPSWVPRFKQRTFISVLADRTRKSGSWTAGGTSQDRGPRPNENVLEVQGLEVDCVKWQSHEITNDIKNGDKNHIVKDIWYQIRRRSDKHGHSEEQDLEEFCKVFYLNDHFANDKGSRDGYPTTQEQKANCFAYFEVNKINLANAQHLRKTLSDGNANDFWPDVLHHFQGLRPTHSSTVMSPAIALKQQDYSTMTESTKKTVILNRPSDWDNWLYLIRSRAKALGIWEVVDPEKTIRPDQIPDPGDLPPLPPDDDTQGQDRFKTQYTIYRHKINVYDRRQKALAELTTYIQESISITNLSFITSEEPHPWDILRALKKRLAPTDQARLLELEHQYHQLCKPPRSQNIESWLQQWEKLYTEAKKHNLAEVSDNRPTRDFLLALKPIEPQFVSTYQIKNLDPATRVTDLYNMIEKFRQYYRENQTVKAQKTKGTHSAFTANFQGKQAKTSPLCPCGIHHWAPECWYLNP</sequence>
<dbReference type="AlphaFoldDB" id="A0A8H4IJW0"/>
<dbReference type="InterPro" id="IPR010730">
    <property type="entry name" value="HET"/>
</dbReference>
<evidence type="ECO:0000313" key="4">
    <source>
        <dbReference type="Proteomes" id="UP000572817"/>
    </source>
</evidence>
<dbReference type="InterPro" id="IPR052895">
    <property type="entry name" value="HetReg/Transcr_Mod"/>
</dbReference>
<evidence type="ECO:0000313" key="3">
    <source>
        <dbReference type="EMBL" id="KAF4302144.1"/>
    </source>
</evidence>
<dbReference type="Proteomes" id="UP000572817">
    <property type="component" value="Unassembled WGS sequence"/>
</dbReference>
<evidence type="ECO:0000256" key="1">
    <source>
        <dbReference type="SAM" id="MobiDB-lite"/>
    </source>
</evidence>
<dbReference type="OrthoDB" id="3781185at2759"/>
<dbReference type="PANTHER" id="PTHR24148:SF64">
    <property type="entry name" value="HETEROKARYON INCOMPATIBILITY DOMAIN-CONTAINING PROTEIN"/>
    <property type="match status" value="1"/>
</dbReference>
<name>A0A8H4IJW0_9PEZI</name>
<proteinExistence type="predicted"/>
<comment type="caution">
    <text evidence="3">The sequence shown here is derived from an EMBL/GenBank/DDBJ whole genome shotgun (WGS) entry which is preliminary data.</text>
</comment>
<dbReference type="PANTHER" id="PTHR24148">
    <property type="entry name" value="ANKYRIN REPEAT DOMAIN-CONTAINING PROTEIN 39 HOMOLOG-RELATED"/>
    <property type="match status" value="1"/>
</dbReference>
<reference evidence="3" key="1">
    <citation type="submission" date="2020-04" db="EMBL/GenBank/DDBJ databases">
        <title>Genome Assembly and Annotation of Botryosphaeria dothidea sdau 11-99, a Latent Pathogen of Apple Fruit Ring Rot in China.</title>
        <authorList>
            <person name="Yu C."/>
            <person name="Diao Y."/>
            <person name="Lu Q."/>
            <person name="Zhao J."/>
            <person name="Cui S."/>
            <person name="Peng C."/>
            <person name="He B."/>
            <person name="Liu H."/>
        </authorList>
    </citation>
    <scope>NUCLEOTIDE SEQUENCE [LARGE SCALE GENOMIC DNA]</scope>
    <source>
        <strain evidence="3">Sdau11-99</strain>
    </source>
</reference>
<organism evidence="3 4">
    <name type="scientific">Botryosphaeria dothidea</name>
    <dbReference type="NCBI Taxonomy" id="55169"/>
    <lineage>
        <taxon>Eukaryota</taxon>
        <taxon>Fungi</taxon>
        <taxon>Dikarya</taxon>
        <taxon>Ascomycota</taxon>
        <taxon>Pezizomycotina</taxon>
        <taxon>Dothideomycetes</taxon>
        <taxon>Dothideomycetes incertae sedis</taxon>
        <taxon>Botryosphaeriales</taxon>
        <taxon>Botryosphaeriaceae</taxon>
        <taxon>Botryosphaeria</taxon>
    </lineage>
</organism>